<dbReference type="Proteomes" id="UP000235023">
    <property type="component" value="Unassembled WGS sequence"/>
</dbReference>
<protein>
    <submittedName>
        <fullName evidence="2">Uncharacterized protein</fullName>
    </submittedName>
</protein>
<gene>
    <name evidence="2" type="ORF">BDW42DRAFT_174878</name>
</gene>
<feature type="region of interest" description="Disordered" evidence="1">
    <location>
        <begin position="1"/>
        <end position="21"/>
    </location>
</feature>
<evidence type="ECO:0000313" key="2">
    <source>
        <dbReference type="EMBL" id="PLN78465.1"/>
    </source>
</evidence>
<accession>A0A2J5HMW5</accession>
<reference evidence="3" key="1">
    <citation type="submission" date="2017-12" db="EMBL/GenBank/DDBJ databases">
        <authorList>
            <consortium name="DOE Joint Genome Institute"/>
            <person name="Mondo S.J."/>
            <person name="Kjaerbolling I."/>
            <person name="Vesth T.C."/>
            <person name="Frisvad J.C."/>
            <person name="Nybo J.L."/>
            <person name="Theobald S."/>
            <person name="Kuo A."/>
            <person name="Bowyer P."/>
            <person name="Matsuda Y."/>
            <person name="Lyhne E.K."/>
            <person name="Kogle M.E."/>
            <person name="Clum A."/>
            <person name="Lipzen A."/>
            <person name="Salamov A."/>
            <person name="Ngan C.Y."/>
            <person name="Daum C."/>
            <person name="Chiniquy J."/>
            <person name="Barry K."/>
            <person name="LaButti K."/>
            <person name="Haridas S."/>
            <person name="Simmons B.A."/>
            <person name="Magnuson J.K."/>
            <person name="Mortensen U.H."/>
            <person name="Larsen T.O."/>
            <person name="Grigoriev I.V."/>
            <person name="Baker S.E."/>
            <person name="Andersen M.R."/>
            <person name="Nordberg H.P."/>
            <person name="Cantor M.N."/>
            <person name="Hua S.X."/>
        </authorList>
    </citation>
    <scope>NUCLEOTIDE SEQUENCE [LARGE SCALE GENOMIC DNA]</scope>
    <source>
        <strain evidence="3">IBT 19404</strain>
    </source>
</reference>
<evidence type="ECO:0000256" key="1">
    <source>
        <dbReference type="SAM" id="MobiDB-lite"/>
    </source>
</evidence>
<keyword evidence="3" id="KW-1185">Reference proteome</keyword>
<name>A0A2J5HMW5_9EURO</name>
<sequence length="149" mass="16596">MEYNPQGPIGTAPISHQPSPLPVDTDRLQCRGRAKLNHCSLPLPHPSPLDNRSSTARPRAFFPFSIRLYLCLSWLETSTTCARPDAAAVEPSDRCVGELSPFTCLFIGRWDVFYTSFHPSFFLLGRTGLVSLVGAGCLAVWMDRLDWND</sequence>
<evidence type="ECO:0000313" key="3">
    <source>
        <dbReference type="Proteomes" id="UP000235023"/>
    </source>
</evidence>
<proteinExistence type="predicted"/>
<dbReference type="AlphaFoldDB" id="A0A2J5HMW5"/>
<dbReference type="EMBL" id="KZ559576">
    <property type="protein sequence ID" value="PLN78465.1"/>
    <property type="molecule type" value="Genomic_DNA"/>
</dbReference>
<organism evidence="2 3">
    <name type="scientific">Aspergillus taichungensis</name>
    <dbReference type="NCBI Taxonomy" id="482145"/>
    <lineage>
        <taxon>Eukaryota</taxon>
        <taxon>Fungi</taxon>
        <taxon>Dikarya</taxon>
        <taxon>Ascomycota</taxon>
        <taxon>Pezizomycotina</taxon>
        <taxon>Eurotiomycetes</taxon>
        <taxon>Eurotiomycetidae</taxon>
        <taxon>Eurotiales</taxon>
        <taxon>Aspergillaceae</taxon>
        <taxon>Aspergillus</taxon>
        <taxon>Aspergillus subgen. Circumdati</taxon>
    </lineage>
</organism>